<evidence type="ECO:0000256" key="10">
    <source>
        <dbReference type="ARBA" id="ARBA00023316"/>
    </source>
</evidence>
<evidence type="ECO:0000256" key="4">
    <source>
        <dbReference type="ARBA" id="ARBA00022801"/>
    </source>
</evidence>
<evidence type="ECO:0000256" key="12">
    <source>
        <dbReference type="ARBA" id="ARBA00041260"/>
    </source>
</evidence>
<keyword evidence="4 13" id="KW-0378">Hydrolase</keyword>
<feature type="chain" id="PRO_5047026423" description="Exo-1,3-beta-glucanase D" evidence="14">
    <location>
        <begin position="25"/>
        <end position="373"/>
    </location>
</feature>
<dbReference type="Pfam" id="PF00150">
    <property type="entry name" value="Cellulase"/>
    <property type="match status" value="1"/>
</dbReference>
<dbReference type="EMBL" id="JBFOCI010000005">
    <property type="protein sequence ID" value="MEW9807769.1"/>
    <property type="molecule type" value="Genomic_DNA"/>
</dbReference>
<keyword evidence="17" id="KW-1185">Reference proteome</keyword>
<evidence type="ECO:0000313" key="16">
    <source>
        <dbReference type="EMBL" id="MEW9807769.1"/>
    </source>
</evidence>
<sequence>MTALRRLALAMALASAVAAPAAGAAEATDACAVAETFPNARLLESMRRGVNLPGWDAPEKMDRPSTAQLQALRDNGFTHVRLLLDADRLGGEGRAEYLEAMFEQVILLFSLDYAVSLDLHAGAMFRQEPDAAEARLVEIWKAVARRAQYLDPEKLAVELLNEPQTDGATWWPAAGRIAAAVRAVLPAHTIVVGPAGPQRHEELAGLQPLDDPNVVYAVHYYDPFAFTHQGADWGGPDDPVRDLHDLPFPLDADDPGLPAIVAGLHEAGHDRAAAALERSLKAPWDARAIAAAFDTMAAWSVRHGQPVIVNEFGVLVYHAPRPSRLAWLAAVRAAAEQRCIGWTHWDFQDGFGLMDPATGMPDGGVMDALAPAR</sequence>
<evidence type="ECO:0000256" key="7">
    <source>
        <dbReference type="ARBA" id="ARBA00023136"/>
    </source>
</evidence>
<keyword evidence="5" id="KW-0735">Signal-anchor</keyword>
<evidence type="ECO:0000256" key="13">
    <source>
        <dbReference type="RuleBase" id="RU361153"/>
    </source>
</evidence>
<evidence type="ECO:0000256" key="8">
    <source>
        <dbReference type="ARBA" id="ARBA00023180"/>
    </source>
</evidence>
<keyword evidence="6" id="KW-1133">Transmembrane helix</keyword>
<dbReference type="PANTHER" id="PTHR31297:SF34">
    <property type="entry name" value="GLUCAN 1,3-BETA-GLUCOSIDASE 2"/>
    <property type="match status" value="1"/>
</dbReference>
<evidence type="ECO:0000256" key="1">
    <source>
        <dbReference type="ARBA" id="ARBA00004401"/>
    </source>
</evidence>
<feature type="domain" description="Glycoside hydrolase family 5" evidence="15">
    <location>
        <begin position="51"/>
        <end position="347"/>
    </location>
</feature>
<dbReference type="RefSeq" id="WP_367724951.1">
    <property type="nucleotide sequence ID" value="NZ_JBFOCI010000005.1"/>
</dbReference>
<comment type="function">
    <text evidence="11">Glucosidase involved in the degradation of cellulosic biomass. Active on lichenan.</text>
</comment>
<evidence type="ECO:0000256" key="5">
    <source>
        <dbReference type="ARBA" id="ARBA00022968"/>
    </source>
</evidence>
<keyword evidence="8" id="KW-0325">Glycoprotein</keyword>
<evidence type="ECO:0000256" key="9">
    <source>
        <dbReference type="ARBA" id="ARBA00023295"/>
    </source>
</evidence>
<evidence type="ECO:0000256" key="11">
    <source>
        <dbReference type="ARBA" id="ARBA00037126"/>
    </source>
</evidence>
<evidence type="ECO:0000313" key="17">
    <source>
        <dbReference type="Proteomes" id="UP001556196"/>
    </source>
</evidence>
<keyword evidence="2" id="KW-1003">Cell membrane</keyword>
<proteinExistence type="inferred from homology"/>
<keyword evidence="10" id="KW-0961">Cell wall biogenesis/degradation</keyword>
<evidence type="ECO:0000256" key="6">
    <source>
        <dbReference type="ARBA" id="ARBA00022989"/>
    </source>
</evidence>
<evidence type="ECO:0000256" key="3">
    <source>
        <dbReference type="ARBA" id="ARBA00022692"/>
    </source>
</evidence>
<keyword evidence="3" id="KW-0812">Transmembrane</keyword>
<feature type="signal peptide" evidence="14">
    <location>
        <begin position="1"/>
        <end position="24"/>
    </location>
</feature>
<evidence type="ECO:0000259" key="15">
    <source>
        <dbReference type="Pfam" id="PF00150"/>
    </source>
</evidence>
<dbReference type="Gene3D" id="3.20.20.80">
    <property type="entry name" value="Glycosidases"/>
    <property type="match status" value="1"/>
</dbReference>
<keyword evidence="9 13" id="KW-0326">Glycosidase</keyword>
<dbReference type="GO" id="GO:0016798">
    <property type="term" value="F:hydrolase activity, acting on glycosyl bonds"/>
    <property type="evidence" value="ECO:0007669"/>
    <property type="project" value="UniProtKB-KW"/>
</dbReference>
<dbReference type="Proteomes" id="UP001556196">
    <property type="component" value="Unassembled WGS sequence"/>
</dbReference>
<name>A0ABV3R372_9HYPH</name>
<keyword evidence="7" id="KW-0472">Membrane</keyword>
<comment type="similarity">
    <text evidence="13">Belongs to the glycosyl hydrolase 5 (cellulase A) family.</text>
</comment>
<organism evidence="16 17">
    <name type="scientific">Mesorhizobium marinum</name>
    <dbReference type="NCBI Taxonomy" id="3228790"/>
    <lineage>
        <taxon>Bacteria</taxon>
        <taxon>Pseudomonadati</taxon>
        <taxon>Pseudomonadota</taxon>
        <taxon>Alphaproteobacteria</taxon>
        <taxon>Hyphomicrobiales</taxon>
        <taxon>Phyllobacteriaceae</taxon>
        <taxon>Mesorhizobium</taxon>
    </lineage>
</organism>
<dbReference type="InterPro" id="IPR050386">
    <property type="entry name" value="Glycosyl_hydrolase_5"/>
</dbReference>
<dbReference type="SUPFAM" id="SSF51445">
    <property type="entry name" value="(Trans)glycosidases"/>
    <property type="match status" value="1"/>
</dbReference>
<comment type="caution">
    <text evidence="16">The sequence shown here is derived from an EMBL/GenBank/DDBJ whole genome shotgun (WGS) entry which is preliminary data.</text>
</comment>
<protein>
    <recommendedName>
        <fullName evidence="12">Exo-1,3-beta-glucanase D</fullName>
    </recommendedName>
</protein>
<dbReference type="InterPro" id="IPR017853">
    <property type="entry name" value="GH"/>
</dbReference>
<dbReference type="InterPro" id="IPR001547">
    <property type="entry name" value="Glyco_hydro_5"/>
</dbReference>
<comment type="subcellular location">
    <subcellularLocation>
        <location evidence="1">Cell membrane</location>
        <topology evidence="1">Single-pass type II membrane protein</topology>
    </subcellularLocation>
</comment>
<accession>A0ABV3R372</accession>
<evidence type="ECO:0000256" key="14">
    <source>
        <dbReference type="SAM" id="SignalP"/>
    </source>
</evidence>
<dbReference type="PANTHER" id="PTHR31297">
    <property type="entry name" value="GLUCAN ENDO-1,6-BETA-GLUCOSIDASE B"/>
    <property type="match status" value="1"/>
</dbReference>
<keyword evidence="14" id="KW-0732">Signal</keyword>
<gene>
    <name evidence="16" type="ORF">ABUE31_17405</name>
</gene>
<reference evidence="16 17" key="1">
    <citation type="submission" date="2024-06" db="EMBL/GenBank/DDBJ databases">
        <authorList>
            <person name="Tuo L."/>
        </authorList>
    </citation>
    <scope>NUCLEOTIDE SEQUENCE [LARGE SCALE GENOMIC DNA]</scope>
    <source>
        <strain evidence="16 17">ZMM04-5</strain>
    </source>
</reference>
<evidence type="ECO:0000256" key="2">
    <source>
        <dbReference type="ARBA" id="ARBA00022475"/>
    </source>
</evidence>